<sequence>MIAKHSSRASRRPRFLIVRHRKYQRNFFDVIVQWTSTNFPELASLFEVRDLPVRINDWSPYCLHAAWLQDPVQQWSAETHEQALELAAECDRRGVPIINRVDLLLNATKSRGARLMSAAGVATPRMEPIVDRQEFEATQLGLRLPLFIREDWGHSRNVFRVDEPDDARRVPWSTFERPLAVEIVDVRNPDDGLHRKFRYVAVGGVGVSHHLQISQEWVTRGENRVITPATRLEELNYLSQPDPNHALLQRASQSLQLDLVAFDYGYSRDGRMIVWEANPFPTFKFASQRLTYRNPAMHRTMAAILRMYLLRADLPVPAALEAASSLDWPGVERAFTYAEKLRMKDRWRAWKKRFYRAA</sequence>
<proteinExistence type="predicted"/>
<organism evidence="1 2">
    <name type="scientific">Lacipirellula limnantheis</name>
    <dbReference type="NCBI Taxonomy" id="2528024"/>
    <lineage>
        <taxon>Bacteria</taxon>
        <taxon>Pseudomonadati</taxon>
        <taxon>Planctomycetota</taxon>
        <taxon>Planctomycetia</taxon>
        <taxon>Pirellulales</taxon>
        <taxon>Lacipirellulaceae</taxon>
        <taxon>Lacipirellula</taxon>
    </lineage>
</organism>
<evidence type="ECO:0000313" key="2">
    <source>
        <dbReference type="Proteomes" id="UP000317909"/>
    </source>
</evidence>
<dbReference type="AlphaFoldDB" id="A0A517TZ84"/>
<dbReference type="Proteomes" id="UP000317909">
    <property type="component" value="Chromosome"/>
</dbReference>
<keyword evidence="2" id="KW-1185">Reference proteome</keyword>
<gene>
    <name evidence="1" type="ORF">I41_28780</name>
</gene>
<dbReference type="KEGG" id="llh:I41_28780"/>
<name>A0A517TZ84_9BACT</name>
<dbReference type="EMBL" id="CP036339">
    <property type="protein sequence ID" value="QDT73688.1"/>
    <property type="molecule type" value="Genomic_DNA"/>
</dbReference>
<reference evidence="1 2" key="1">
    <citation type="submission" date="2019-02" db="EMBL/GenBank/DDBJ databases">
        <title>Deep-cultivation of Planctomycetes and their phenomic and genomic characterization uncovers novel biology.</title>
        <authorList>
            <person name="Wiegand S."/>
            <person name="Jogler M."/>
            <person name="Boedeker C."/>
            <person name="Pinto D."/>
            <person name="Vollmers J."/>
            <person name="Rivas-Marin E."/>
            <person name="Kohn T."/>
            <person name="Peeters S.H."/>
            <person name="Heuer A."/>
            <person name="Rast P."/>
            <person name="Oberbeckmann S."/>
            <person name="Bunk B."/>
            <person name="Jeske O."/>
            <person name="Meyerdierks A."/>
            <person name="Storesund J.E."/>
            <person name="Kallscheuer N."/>
            <person name="Luecker S."/>
            <person name="Lage O.M."/>
            <person name="Pohl T."/>
            <person name="Merkel B.J."/>
            <person name="Hornburger P."/>
            <person name="Mueller R.-W."/>
            <person name="Bruemmer F."/>
            <person name="Labrenz M."/>
            <person name="Spormann A.M."/>
            <person name="Op den Camp H."/>
            <person name="Overmann J."/>
            <person name="Amann R."/>
            <person name="Jetten M.S.M."/>
            <person name="Mascher T."/>
            <person name="Medema M.H."/>
            <person name="Devos D.P."/>
            <person name="Kaster A.-K."/>
            <person name="Ovreas L."/>
            <person name="Rohde M."/>
            <person name="Galperin M.Y."/>
            <person name="Jogler C."/>
        </authorList>
    </citation>
    <scope>NUCLEOTIDE SEQUENCE [LARGE SCALE GENOMIC DNA]</scope>
    <source>
        <strain evidence="1 2">I41</strain>
    </source>
</reference>
<evidence type="ECO:0000313" key="1">
    <source>
        <dbReference type="EMBL" id="QDT73688.1"/>
    </source>
</evidence>
<protein>
    <recommendedName>
        <fullName evidence="3">ATP-grasp domain-containing protein</fullName>
    </recommendedName>
</protein>
<accession>A0A517TZ84</accession>
<dbReference type="SUPFAM" id="SSF56059">
    <property type="entry name" value="Glutathione synthetase ATP-binding domain-like"/>
    <property type="match status" value="1"/>
</dbReference>
<evidence type="ECO:0008006" key="3">
    <source>
        <dbReference type="Google" id="ProtNLM"/>
    </source>
</evidence>